<comment type="function">
    <text evidence="1">May be involved in the formation or repair of [Fe-S] clusters present in iron-sulfur proteins.</text>
</comment>
<evidence type="ECO:0000313" key="3">
    <source>
        <dbReference type="EMBL" id="GJF13319.1"/>
    </source>
</evidence>
<accession>A0ABQ4VF65</accession>
<evidence type="ECO:0000259" key="2">
    <source>
        <dbReference type="Pfam" id="PF01106"/>
    </source>
</evidence>
<dbReference type="SUPFAM" id="SSF117916">
    <property type="entry name" value="Fe-S cluster assembly (FSCA) domain-like"/>
    <property type="match status" value="1"/>
</dbReference>
<dbReference type="Proteomes" id="UP001060504">
    <property type="component" value="Unassembled WGS sequence"/>
</dbReference>
<evidence type="ECO:0000313" key="4">
    <source>
        <dbReference type="Proteomes" id="UP001060504"/>
    </source>
</evidence>
<dbReference type="Pfam" id="PF01106">
    <property type="entry name" value="NifU"/>
    <property type="match status" value="1"/>
</dbReference>
<proteinExistence type="predicted"/>
<dbReference type="EMBL" id="BPRH01001424">
    <property type="protein sequence ID" value="GJF13319.1"/>
    <property type="molecule type" value="Genomic_DNA"/>
</dbReference>
<organism evidence="3 4">
    <name type="scientific">Mycolicibacterium cyprinidarum</name>
    <dbReference type="NCBI Taxonomy" id="2860311"/>
    <lineage>
        <taxon>Bacteria</taxon>
        <taxon>Bacillati</taxon>
        <taxon>Actinomycetota</taxon>
        <taxon>Actinomycetes</taxon>
        <taxon>Mycobacteriales</taxon>
        <taxon>Mycobacteriaceae</taxon>
        <taxon>Mycolicibacterium</taxon>
    </lineage>
</organism>
<sequence length="176" mass="19578">MIPQLHPETTDDPRLMKWLTGNQFLPAVPPQLLTLVEEGLLERVHTAPGEVLTWLPENRSWVVDGPRVRSALFEALSASGLDGEPDETELLRKIEEILQQEVAPVADSHGGAVTARSVRDGILTVQFSGACQGCTASGKTLNDLVLRSVQARYPQIREVRTVSPRRTRLPRPRYLR</sequence>
<name>A0ABQ4VF65_9MYCO</name>
<feature type="domain" description="NIF system FeS cluster assembly NifU C-terminal" evidence="2">
    <location>
        <begin position="94"/>
        <end position="159"/>
    </location>
</feature>
<dbReference type="InterPro" id="IPR001075">
    <property type="entry name" value="NIF_FeS_clus_asmbl_NifU_C"/>
</dbReference>
<gene>
    <name evidence="3" type="ORF">NGTWS1702_13460</name>
</gene>
<protein>
    <recommendedName>
        <fullName evidence="2">NIF system FeS cluster assembly NifU C-terminal domain-containing protein</fullName>
    </recommendedName>
</protein>
<dbReference type="InterPro" id="IPR034904">
    <property type="entry name" value="FSCA_dom_sf"/>
</dbReference>
<evidence type="ECO:0000256" key="1">
    <source>
        <dbReference type="ARBA" id="ARBA00049958"/>
    </source>
</evidence>
<comment type="caution">
    <text evidence="3">The sequence shown here is derived from an EMBL/GenBank/DDBJ whole genome shotgun (WGS) entry which is preliminary data.</text>
</comment>
<dbReference type="Gene3D" id="3.30.300.130">
    <property type="entry name" value="Fe-S cluster assembly (FSCA)"/>
    <property type="match status" value="1"/>
</dbReference>
<reference evidence="3 4" key="1">
    <citation type="submission" date="2021-08" db="EMBL/GenBank/DDBJ databases">
        <title>Draft genome sequence of Mycolicibacterium sp. NGTWS1702 strain.</title>
        <authorList>
            <person name="Matsumoto M."/>
            <person name="Tang B.C.C."/>
            <person name="Machida Y."/>
            <person name="Matoyama H."/>
            <person name="Kishihara T."/>
            <person name="Sato S."/>
            <person name="Kondo I."/>
            <person name="Sano M."/>
            <person name="Kato G."/>
        </authorList>
    </citation>
    <scope>NUCLEOTIDE SEQUENCE [LARGE SCALE GENOMIC DNA]</scope>
    <source>
        <strain evidence="3 4">NGTWSNA01</strain>
    </source>
</reference>
<keyword evidence="4" id="KW-1185">Reference proteome</keyword>